<reference evidence="10" key="1">
    <citation type="journal article" date="2019" name="Int. J. Syst. Evol. Microbiol.">
        <title>The Global Catalogue of Microorganisms (GCM) 10K type strain sequencing project: providing services to taxonomists for standard genome sequencing and annotation.</title>
        <authorList>
            <consortium name="The Broad Institute Genomics Platform"/>
            <consortium name="The Broad Institute Genome Sequencing Center for Infectious Disease"/>
            <person name="Wu L."/>
            <person name="Ma J."/>
        </authorList>
    </citation>
    <scope>NUCLEOTIDE SEQUENCE [LARGE SCALE GENOMIC DNA]</scope>
    <source>
        <strain evidence="10">CCUG 55585</strain>
    </source>
</reference>
<organism evidence="9 10">
    <name type="scientific">Lysobacter brunescens</name>
    <dbReference type="NCBI Taxonomy" id="262323"/>
    <lineage>
        <taxon>Bacteria</taxon>
        <taxon>Pseudomonadati</taxon>
        <taxon>Pseudomonadota</taxon>
        <taxon>Gammaproteobacteria</taxon>
        <taxon>Lysobacterales</taxon>
        <taxon>Lysobacteraceae</taxon>
        <taxon>Lysobacter</taxon>
    </lineage>
</organism>
<comment type="caution">
    <text evidence="9">The sequence shown here is derived from an EMBL/GenBank/DDBJ whole genome shotgun (WGS) entry which is preliminary data.</text>
</comment>
<sequence>MSSPIERVAADARIVGLSDLLKPRPVPVRKDDEASAPTDAVVVPAQPDPRVLIEQERQRVLEAARKEGLAAGMRDAEKTIEARARDAEQVCEQKYRKETERLADATRRLEALIQSLPDAVSALERDVETLTVQATFAATARVVADAARDDTLVLGYCREALAEYPMRPIVLRVHPGALAVVKDALADAEIRVEGDARLAAAQCRVESAKGLYDISLEHRLDALRQQLLASLDASREPRA</sequence>
<name>A0ABW2YHX2_9GAMM</name>
<evidence type="ECO:0000256" key="7">
    <source>
        <dbReference type="ARBA" id="ARBA00023225"/>
    </source>
</evidence>
<feature type="domain" description="Flagellar assembly protein FliH/Type III secretion system HrpE" evidence="8">
    <location>
        <begin position="105"/>
        <end position="222"/>
    </location>
</feature>
<evidence type="ECO:0000313" key="9">
    <source>
        <dbReference type="EMBL" id="MFD0726705.1"/>
    </source>
</evidence>
<evidence type="ECO:0000313" key="10">
    <source>
        <dbReference type="Proteomes" id="UP001597110"/>
    </source>
</evidence>
<evidence type="ECO:0000256" key="2">
    <source>
        <dbReference type="ARBA" id="ARBA00006602"/>
    </source>
</evidence>
<dbReference type="PANTHER" id="PTHR34982:SF1">
    <property type="entry name" value="FLAGELLAR ASSEMBLY PROTEIN FLIH"/>
    <property type="match status" value="1"/>
</dbReference>
<keyword evidence="10" id="KW-1185">Reference proteome</keyword>
<dbReference type="RefSeq" id="WP_386824822.1">
    <property type="nucleotide sequence ID" value="NZ_JBHTIF010000003.1"/>
</dbReference>
<protein>
    <recommendedName>
        <fullName evidence="3">Flagellar assembly protein FliH</fullName>
    </recommendedName>
</protein>
<comment type="similarity">
    <text evidence="2">Belongs to the FliH family.</text>
</comment>
<keyword evidence="7" id="KW-1006">Bacterial flagellum protein export</keyword>
<keyword evidence="6" id="KW-0653">Protein transport</keyword>
<gene>
    <name evidence="9" type="ORF">ACFQ0E_13970</name>
</gene>
<dbReference type="InterPro" id="IPR018035">
    <property type="entry name" value="Flagellar_FliH/T3SS_HrpE"/>
</dbReference>
<keyword evidence="4" id="KW-0813">Transport</keyword>
<evidence type="ECO:0000259" key="8">
    <source>
        <dbReference type="Pfam" id="PF02108"/>
    </source>
</evidence>
<dbReference type="Proteomes" id="UP001597110">
    <property type="component" value="Unassembled WGS sequence"/>
</dbReference>
<dbReference type="PANTHER" id="PTHR34982">
    <property type="entry name" value="YOP PROTEINS TRANSLOCATION PROTEIN L"/>
    <property type="match status" value="1"/>
</dbReference>
<evidence type="ECO:0000256" key="3">
    <source>
        <dbReference type="ARBA" id="ARBA00016507"/>
    </source>
</evidence>
<evidence type="ECO:0000256" key="1">
    <source>
        <dbReference type="ARBA" id="ARBA00003041"/>
    </source>
</evidence>
<evidence type="ECO:0000256" key="5">
    <source>
        <dbReference type="ARBA" id="ARBA00022795"/>
    </source>
</evidence>
<accession>A0ABW2YHX2</accession>
<evidence type="ECO:0000256" key="4">
    <source>
        <dbReference type="ARBA" id="ARBA00022448"/>
    </source>
</evidence>
<dbReference type="EMBL" id="JBHTIF010000003">
    <property type="protein sequence ID" value="MFD0726705.1"/>
    <property type="molecule type" value="Genomic_DNA"/>
</dbReference>
<evidence type="ECO:0000256" key="6">
    <source>
        <dbReference type="ARBA" id="ARBA00022927"/>
    </source>
</evidence>
<dbReference type="InterPro" id="IPR051472">
    <property type="entry name" value="T3SS_Stator/FliH"/>
</dbReference>
<proteinExistence type="inferred from homology"/>
<comment type="function">
    <text evidence="1">Needed for flagellar regrowth and assembly.</text>
</comment>
<keyword evidence="5" id="KW-1005">Bacterial flagellum biogenesis</keyword>
<dbReference type="Pfam" id="PF02108">
    <property type="entry name" value="FliH"/>
    <property type="match status" value="1"/>
</dbReference>